<accession>A0AAV4CJ84</accession>
<reference evidence="1 2" key="1">
    <citation type="journal article" date="2021" name="Elife">
        <title>Chloroplast acquisition without the gene transfer in kleptoplastic sea slugs, Plakobranchus ocellatus.</title>
        <authorList>
            <person name="Maeda T."/>
            <person name="Takahashi S."/>
            <person name="Yoshida T."/>
            <person name="Shimamura S."/>
            <person name="Takaki Y."/>
            <person name="Nagai Y."/>
            <person name="Toyoda A."/>
            <person name="Suzuki Y."/>
            <person name="Arimoto A."/>
            <person name="Ishii H."/>
            <person name="Satoh N."/>
            <person name="Nishiyama T."/>
            <person name="Hasebe M."/>
            <person name="Maruyama T."/>
            <person name="Minagawa J."/>
            <person name="Obokata J."/>
            <person name="Shigenobu S."/>
        </authorList>
    </citation>
    <scope>NUCLEOTIDE SEQUENCE [LARGE SCALE GENOMIC DNA]</scope>
</reference>
<keyword evidence="2" id="KW-1185">Reference proteome</keyword>
<sequence>IWLMQMHRLLLASWKRVKSLLRNCNQHVSDYLMNEPRRWRRQIWSDCMMKPPPRPTRLTRLFKPLT</sequence>
<evidence type="ECO:0000313" key="2">
    <source>
        <dbReference type="Proteomes" id="UP000735302"/>
    </source>
</evidence>
<name>A0AAV4CJ84_9GAST</name>
<proteinExistence type="predicted"/>
<feature type="non-terminal residue" evidence="1">
    <location>
        <position position="1"/>
    </location>
</feature>
<evidence type="ECO:0000313" key="1">
    <source>
        <dbReference type="EMBL" id="GFO31683.1"/>
    </source>
</evidence>
<comment type="caution">
    <text evidence="1">The sequence shown here is derived from an EMBL/GenBank/DDBJ whole genome shotgun (WGS) entry which is preliminary data.</text>
</comment>
<organism evidence="1 2">
    <name type="scientific">Plakobranchus ocellatus</name>
    <dbReference type="NCBI Taxonomy" id="259542"/>
    <lineage>
        <taxon>Eukaryota</taxon>
        <taxon>Metazoa</taxon>
        <taxon>Spiralia</taxon>
        <taxon>Lophotrochozoa</taxon>
        <taxon>Mollusca</taxon>
        <taxon>Gastropoda</taxon>
        <taxon>Heterobranchia</taxon>
        <taxon>Euthyneura</taxon>
        <taxon>Panpulmonata</taxon>
        <taxon>Sacoglossa</taxon>
        <taxon>Placobranchoidea</taxon>
        <taxon>Plakobranchidae</taxon>
        <taxon>Plakobranchus</taxon>
    </lineage>
</organism>
<dbReference type="AlphaFoldDB" id="A0AAV4CJ84"/>
<gene>
    <name evidence="1" type="ORF">PoB_005818800</name>
</gene>
<protein>
    <submittedName>
        <fullName evidence="1">DNAation factor subunit alpha</fullName>
    </submittedName>
</protein>
<feature type="non-terminal residue" evidence="1">
    <location>
        <position position="66"/>
    </location>
</feature>
<dbReference type="Proteomes" id="UP000735302">
    <property type="component" value="Unassembled WGS sequence"/>
</dbReference>
<dbReference type="EMBL" id="BLXT01006414">
    <property type="protein sequence ID" value="GFO31683.1"/>
    <property type="molecule type" value="Genomic_DNA"/>
</dbReference>